<proteinExistence type="predicted"/>
<protein>
    <submittedName>
        <fullName evidence="3">MerR family transcriptional regulator</fullName>
    </submittedName>
</protein>
<keyword evidence="1" id="KW-0238">DNA-binding</keyword>
<dbReference type="AlphaFoldDB" id="A0AAU7X9M9"/>
<dbReference type="GO" id="GO:0003700">
    <property type="term" value="F:DNA-binding transcription factor activity"/>
    <property type="evidence" value="ECO:0007669"/>
    <property type="project" value="InterPro"/>
</dbReference>
<evidence type="ECO:0000313" key="3">
    <source>
        <dbReference type="EMBL" id="XBY44446.1"/>
    </source>
</evidence>
<reference evidence="3" key="1">
    <citation type="submission" date="2024-06" db="EMBL/GenBank/DDBJ databases">
        <title>Methylostella associata gen. nov., sp. nov., a novel Ancalomicrobiaceae-affiliated facultatively methylotrophic bacteria that feed on methanotrophs of the genus Methylococcus.</title>
        <authorList>
            <person name="Saltykova V."/>
            <person name="Danilova O.V."/>
            <person name="Oshkin I.Y."/>
            <person name="Belova S.E."/>
            <person name="Pimenov N.V."/>
            <person name="Dedysh S.N."/>
        </authorList>
    </citation>
    <scope>NUCLEOTIDE SEQUENCE</scope>
    <source>
        <strain evidence="3">S20</strain>
    </source>
</reference>
<evidence type="ECO:0000256" key="1">
    <source>
        <dbReference type="ARBA" id="ARBA00023125"/>
    </source>
</evidence>
<evidence type="ECO:0000259" key="2">
    <source>
        <dbReference type="PROSITE" id="PS50937"/>
    </source>
</evidence>
<feature type="domain" description="HTH merR-type" evidence="2">
    <location>
        <begin position="26"/>
        <end position="93"/>
    </location>
</feature>
<dbReference type="EMBL" id="CP158568">
    <property type="protein sequence ID" value="XBY44446.1"/>
    <property type="molecule type" value="Genomic_DNA"/>
</dbReference>
<gene>
    <name evidence="3" type="ORF">ABS361_20935</name>
</gene>
<dbReference type="KEGG" id="mflg:ABS361_20935"/>
<accession>A0AAU7X9M9</accession>
<dbReference type="Pfam" id="PF13411">
    <property type="entry name" value="MerR_1"/>
    <property type="match status" value="1"/>
</dbReference>
<dbReference type="PANTHER" id="PTHR30204">
    <property type="entry name" value="REDOX-CYCLING DRUG-SENSING TRANSCRIPTIONAL ACTIVATOR SOXR"/>
    <property type="match status" value="1"/>
</dbReference>
<organism evidence="3">
    <name type="scientific">Methyloraptor flagellatus</name>
    <dbReference type="NCBI Taxonomy" id="3162530"/>
    <lineage>
        <taxon>Bacteria</taxon>
        <taxon>Pseudomonadati</taxon>
        <taxon>Pseudomonadota</taxon>
        <taxon>Alphaproteobacteria</taxon>
        <taxon>Hyphomicrobiales</taxon>
        <taxon>Ancalomicrobiaceae</taxon>
        <taxon>Methyloraptor</taxon>
    </lineage>
</organism>
<dbReference type="CDD" id="cd00592">
    <property type="entry name" value="HTH_MerR-like"/>
    <property type="match status" value="1"/>
</dbReference>
<sequence length="141" mass="16083">MTGPVTELRRLLRETMTFHDLPDADSYSIRELSEFLNVSLRTLRFYEQSGLLKPTRQGSRRLYSPEDAERLSVIVTLRELEVSVPAIKRLLHSMDQTGSLRDVRPELTQILAALESDNSARIDELTRINSRLGDARKALTS</sequence>
<dbReference type="InterPro" id="IPR009061">
    <property type="entry name" value="DNA-bd_dom_put_sf"/>
</dbReference>
<dbReference type="InterPro" id="IPR000551">
    <property type="entry name" value="MerR-type_HTH_dom"/>
</dbReference>
<dbReference type="PROSITE" id="PS50937">
    <property type="entry name" value="HTH_MERR_2"/>
    <property type="match status" value="1"/>
</dbReference>
<dbReference type="RefSeq" id="WP_407049539.1">
    <property type="nucleotide sequence ID" value="NZ_CP158568.1"/>
</dbReference>
<dbReference type="InterPro" id="IPR047057">
    <property type="entry name" value="MerR_fam"/>
</dbReference>
<name>A0AAU7X9M9_9HYPH</name>
<dbReference type="PANTHER" id="PTHR30204:SF96">
    <property type="entry name" value="CHROMOSOME-ANCHORING PROTEIN RACA"/>
    <property type="match status" value="1"/>
</dbReference>
<dbReference type="GO" id="GO:0003677">
    <property type="term" value="F:DNA binding"/>
    <property type="evidence" value="ECO:0007669"/>
    <property type="project" value="UniProtKB-KW"/>
</dbReference>
<dbReference type="SMART" id="SM00422">
    <property type="entry name" value="HTH_MERR"/>
    <property type="match status" value="1"/>
</dbReference>
<dbReference type="Gene3D" id="1.10.1660.10">
    <property type="match status" value="1"/>
</dbReference>
<dbReference type="SUPFAM" id="SSF46955">
    <property type="entry name" value="Putative DNA-binding domain"/>
    <property type="match status" value="1"/>
</dbReference>